<dbReference type="OrthoDB" id="192611at2759"/>
<feature type="transmembrane region" description="Helical" evidence="2">
    <location>
        <begin position="42"/>
        <end position="64"/>
    </location>
</feature>
<evidence type="ECO:0000313" key="3">
    <source>
        <dbReference type="EMBL" id="KAB1202576.1"/>
    </source>
</evidence>
<keyword evidence="2" id="KW-0472">Membrane</keyword>
<keyword evidence="2" id="KW-0812">Transmembrane</keyword>
<organism evidence="3 4">
    <name type="scientific">Morella rubra</name>
    <name type="common">Chinese bayberry</name>
    <dbReference type="NCBI Taxonomy" id="262757"/>
    <lineage>
        <taxon>Eukaryota</taxon>
        <taxon>Viridiplantae</taxon>
        <taxon>Streptophyta</taxon>
        <taxon>Embryophyta</taxon>
        <taxon>Tracheophyta</taxon>
        <taxon>Spermatophyta</taxon>
        <taxon>Magnoliopsida</taxon>
        <taxon>eudicotyledons</taxon>
        <taxon>Gunneridae</taxon>
        <taxon>Pentapetalae</taxon>
        <taxon>rosids</taxon>
        <taxon>fabids</taxon>
        <taxon>Fagales</taxon>
        <taxon>Myricaceae</taxon>
        <taxon>Morella</taxon>
    </lineage>
</organism>
<dbReference type="EMBL" id="RXIC02000026">
    <property type="protein sequence ID" value="KAB1202576.1"/>
    <property type="molecule type" value="Genomic_DNA"/>
</dbReference>
<dbReference type="GO" id="GO:0016255">
    <property type="term" value="P:attachment of GPI anchor to protein"/>
    <property type="evidence" value="ECO:0007669"/>
    <property type="project" value="InterPro"/>
</dbReference>
<dbReference type="PANTHER" id="PTHR48067">
    <property type="entry name" value="GPI-ANCHOR TRANSAMIDASE"/>
    <property type="match status" value="1"/>
</dbReference>
<dbReference type="GO" id="GO:0042765">
    <property type="term" value="C:GPI-anchor transamidase complex"/>
    <property type="evidence" value="ECO:0007669"/>
    <property type="project" value="InterPro"/>
</dbReference>
<accession>A0A6A1UQY8</accession>
<name>A0A6A1UQY8_9ROSI</name>
<comment type="caution">
    <text evidence="3">The sequence shown here is derived from an EMBL/GenBank/DDBJ whole genome shotgun (WGS) entry which is preliminary data.</text>
</comment>
<gene>
    <name evidence="3" type="ORF">CJ030_MR8G016250</name>
</gene>
<dbReference type="InterPro" id="IPR028361">
    <property type="entry name" value="GPI_transamidase"/>
</dbReference>
<dbReference type="Gene3D" id="3.40.50.1460">
    <property type="match status" value="1"/>
</dbReference>
<dbReference type="GO" id="GO:0003923">
    <property type="term" value="F:GPI-anchor transamidase activity"/>
    <property type="evidence" value="ECO:0007669"/>
    <property type="project" value="InterPro"/>
</dbReference>
<proteinExistence type="predicted"/>
<dbReference type="Proteomes" id="UP000516437">
    <property type="component" value="Chromosome 8"/>
</dbReference>
<dbReference type="AlphaFoldDB" id="A0A6A1UQY8"/>
<evidence type="ECO:0000256" key="1">
    <source>
        <dbReference type="ARBA" id="ARBA00022729"/>
    </source>
</evidence>
<keyword evidence="1" id="KW-0732">Signal</keyword>
<keyword evidence="2" id="KW-1133">Transmembrane helix</keyword>
<feature type="transmembrane region" description="Helical" evidence="2">
    <location>
        <begin position="178"/>
        <end position="196"/>
    </location>
</feature>
<evidence type="ECO:0000313" key="4">
    <source>
        <dbReference type="Proteomes" id="UP000516437"/>
    </source>
</evidence>
<evidence type="ECO:0000256" key="2">
    <source>
        <dbReference type="SAM" id="Phobius"/>
    </source>
</evidence>
<dbReference type="PANTHER" id="PTHR48067:SF1">
    <property type="entry name" value="GPI-ANCHOR TRANSAMIDASE"/>
    <property type="match status" value="1"/>
</dbReference>
<keyword evidence="4" id="KW-1185">Reference proteome</keyword>
<reference evidence="3 4" key="1">
    <citation type="journal article" date="2019" name="Plant Biotechnol. J.">
        <title>The red bayberry genome and genetic basis of sex determination.</title>
        <authorList>
            <person name="Jia H.M."/>
            <person name="Jia H.J."/>
            <person name="Cai Q.L."/>
            <person name="Wang Y."/>
            <person name="Zhao H.B."/>
            <person name="Yang W.F."/>
            <person name="Wang G.Y."/>
            <person name="Li Y.H."/>
            <person name="Zhan D.L."/>
            <person name="Shen Y.T."/>
            <person name="Niu Q.F."/>
            <person name="Chang L."/>
            <person name="Qiu J."/>
            <person name="Zhao L."/>
            <person name="Xie H.B."/>
            <person name="Fu W.Y."/>
            <person name="Jin J."/>
            <person name="Li X.W."/>
            <person name="Jiao Y."/>
            <person name="Zhou C.C."/>
            <person name="Tu T."/>
            <person name="Chai C.Y."/>
            <person name="Gao J.L."/>
            <person name="Fan L.J."/>
            <person name="van de Weg E."/>
            <person name="Wang J.Y."/>
            <person name="Gao Z.S."/>
        </authorList>
    </citation>
    <scope>NUCLEOTIDE SEQUENCE [LARGE SCALE GENOMIC DNA]</scope>
    <source>
        <tissue evidence="3">Leaves</tissue>
    </source>
</reference>
<protein>
    <submittedName>
        <fullName evidence="3">GPI-anchor transamidase</fullName>
    </submittedName>
</protein>
<sequence>MKGENSYSHHLDSDVGVSVVDRFTFYTLGFFEKLNMYNNASLTSPIFAISFVFNLSPMVACILFSSYNPSMLMSTAYYRTDLYQRRLEEVPVTNFFGSVMETIPTESAYSILSRKESHRVEIQMSTDKSVPGKKRLLFNSNDSDKVREPNIEQQQGALKRICSTLQNEMDQVKDVEAFVSYGLALMVPLLTVSMWLTW</sequence>